<dbReference type="Proteomes" id="UP000277204">
    <property type="component" value="Unassembled WGS sequence"/>
</dbReference>
<gene>
    <name evidence="1" type="ORF">SMRZ_LOCUS23566</name>
</gene>
<accession>A0A183N5J1</accession>
<dbReference type="EMBL" id="UZAI01019801">
    <property type="protein sequence ID" value="VDP47781.1"/>
    <property type="molecule type" value="Genomic_DNA"/>
</dbReference>
<organism evidence="1 2">
    <name type="scientific">Schistosoma margrebowiei</name>
    <dbReference type="NCBI Taxonomy" id="48269"/>
    <lineage>
        <taxon>Eukaryota</taxon>
        <taxon>Metazoa</taxon>
        <taxon>Spiralia</taxon>
        <taxon>Lophotrochozoa</taxon>
        <taxon>Platyhelminthes</taxon>
        <taxon>Trematoda</taxon>
        <taxon>Digenea</taxon>
        <taxon>Strigeidida</taxon>
        <taxon>Schistosomatoidea</taxon>
        <taxon>Schistosomatidae</taxon>
        <taxon>Schistosoma</taxon>
    </lineage>
</organism>
<protein>
    <submittedName>
        <fullName evidence="1">Uncharacterized protein</fullName>
    </submittedName>
</protein>
<dbReference type="AlphaFoldDB" id="A0A183N5J1"/>
<proteinExistence type="predicted"/>
<reference evidence="1 2" key="1">
    <citation type="submission" date="2018-11" db="EMBL/GenBank/DDBJ databases">
        <authorList>
            <consortium name="Pathogen Informatics"/>
        </authorList>
    </citation>
    <scope>NUCLEOTIDE SEQUENCE [LARGE SCALE GENOMIC DNA]</scope>
    <source>
        <strain evidence="1 2">Zambia</strain>
    </source>
</reference>
<name>A0A183N5J1_9TREM</name>
<keyword evidence="2" id="KW-1185">Reference proteome</keyword>
<evidence type="ECO:0000313" key="1">
    <source>
        <dbReference type="EMBL" id="VDP47781.1"/>
    </source>
</evidence>
<evidence type="ECO:0000313" key="2">
    <source>
        <dbReference type="Proteomes" id="UP000277204"/>
    </source>
</evidence>
<sequence length="100" mass="11630">MASRQWKYYIETNEWTRATCALMACLFTRDQMANSTVLGRGGSQRARLPSNLVAYVVNDLLVHLMFLKYLYTHYIQFNYNSSILLDYVILSIHTKNSVVI</sequence>